<sequence length="449" mass="50925">MSNSFEIEVQEFLSKNADIDTVDVIISDMNGIFRVKKTTLESLEKLSKDKFFLSSSVSFLSTTGDSLECTFRDLGADPDRLCRPVLGSLKRVPWQKHPTAQVQIYMCELDGSPWFAESRSLLKKQIDLLSKQGLTATAAYEYEFYLFEPSLSPPQVKHAPNGMPEAFGDNYLNADIQMDFDAVLQDIKKACVVQDIPVDGIITECANGQFEVNLHHVSDPMSAADYALLLKRVIRNVAQQHDMLASFMAKPLAGHTGSGMHLHLSLCDQGGQNIFADDEGDTLLRYGIGGLLDVMEDGLALLAPNANSYRRFDPDMYVPMHKSWGLNNRRVAIRVPLSDTKNKRFEYRIAGADANPYHLMTIVLSGVMHGFNNKIQPIEAINEFDDVIERIPLPVRWFTALEIYQRSEFMKEILGERFHELYHRIRKQEEAETHQDFASLEYSKYLRIL</sequence>
<dbReference type="EMBL" id="CP123872">
    <property type="protein sequence ID" value="WND02092.1"/>
    <property type="molecule type" value="Genomic_DNA"/>
</dbReference>
<feature type="domain" description="GS catalytic" evidence="6">
    <location>
        <begin position="118"/>
        <end position="449"/>
    </location>
</feature>
<comment type="cofactor">
    <cofactor evidence="1">
        <name>Mg(2+)</name>
        <dbReference type="ChEBI" id="CHEBI:18420"/>
    </cofactor>
</comment>
<evidence type="ECO:0000256" key="1">
    <source>
        <dbReference type="ARBA" id="ARBA00001946"/>
    </source>
</evidence>
<dbReference type="GO" id="GO:0006598">
    <property type="term" value="P:polyamine catabolic process"/>
    <property type="evidence" value="ECO:0007669"/>
    <property type="project" value="TreeGrafter"/>
</dbReference>
<dbReference type="PANTHER" id="PTHR43785:SF12">
    <property type="entry name" value="TYPE-1 GLUTAMINE SYNTHETASE 2"/>
    <property type="match status" value="1"/>
</dbReference>
<dbReference type="GO" id="GO:0006542">
    <property type="term" value="P:glutamine biosynthetic process"/>
    <property type="evidence" value="ECO:0007669"/>
    <property type="project" value="InterPro"/>
</dbReference>
<reference evidence="7" key="1">
    <citation type="submission" date="2023-04" db="EMBL/GenBank/DDBJ databases">
        <title>Complete genome sequence of Temperatibacter marinus.</title>
        <authorList>
            <person name="Rong J.-C."/>
            <person name="Yi M.-L."/>
            <person name="Zhao Q."/>
        </authorList>
    </citation>
    <scope>NUCLEOTIDE SEQUENCE</scope>
    <source>
        <strain evidence="7">NBRC 110045</strain>
    </source>
</reference>
<dbReference type="EC" id="6.3.1.-" evidence="7"/>
<evidence type="ECO:0000256" key="5">
    <source>
        <dbReference type="RuleBase" id="RU000384"/>
    </source>
</evidence>
<name>A0AA52H932_9PROT</name>
<dbReference type="SMART" id="SM01230">
    <property type="entry name" value="Gln-synt_C"/>
    <property type="match status" value="1"/>
</dbReference>
<dbReference type="InterPro" id="IPR036651">
    <property type="entry name" value="Gln_synt_N_sf"/>
</dbReference>
<dbReference type="PANTHER" id="PTHR43785">
    <property type="entry name" value="GAMMA-GLUTAMYLPUTRESCINE SYNTHETASE"/>
    <property type="match status" value="1"/>
</dbReference>
<evidence type="ECO:0000313" key="8">
    <source>
        <dbReference type="Proteomes" id="UP001268683"/>
    </source>
</evidence>
<evidence type="ECO:0000256" key="4">
    <source>
        <dbReference type="PROSITE-ProRule" id="PRU01331"/>
    </source>
</evidence>
<gene>
    <name evidence="7" type="ORF">QGN29_11085</name>
</gene>
<dbReference type="PROSITE" id="PS00181">
    <property type="entry name" value="GLNA_ATP"/>
    <property type="match status" value="1"/>
</dbReference>
<dbReference type="AlphaFoldDB" id="A0AA52H932"/>
<evidence type="ECO:0000259" key="6">
    <source>
        <dbReference type="PROSITE" id="PS51987"/>
    </source>
</evidence>
<dbReference type="InterPro" id="IPR027303">
    <property type="entry name" value="Gln_synth_gly_rich_site"/>
</dbReference>
<dbReference type="Proteomes" id="UP001268683">
    <property type="component" value="Chromosome"/>
</dbReference>
<dbReference type="PROSITE" id="PS51987">
    <property type="entry name" value="GS_CATALYTIC"/>
    <property type="match status" value="1"/>
</dbReference>
<dbReference type="Pfam" id="PF00120">
    <property type="entry name" value="Gln-synt_C"/>
    <property type="match status" value="1"/>
</dbReference>
<accession>A0AA52H932</accession>
<comment type="similarity">
    <text evidence="4 5">Belongs to the glutamine synthetase family.</text>
</comment>
<dbReference type="Gene3D" id="3.30.590.10">
    <property type="entry name" value="Glutamine synthetase/guanido kinase, catalytic domain"/>
    <property type="match status" value="1"/>
</dbReference>
<dbReference type="SUPFAM" id="SSF55931">
    <property type="entry name" value="Glutamine synthetase/guanido kinase"/>
    <property type="match status" value="1"/>
</dbReference>
<evidence type="ECO:0000256" key="2">
    <source>
        <dbReference type="ARBA" id="ARBA00022598"/>
    </source>
</evidence>
<proteinExistence type="inferred from homology"/>
<dbReference type="InterPro" id="IPR008146">
    <property type="entry name" value="Gln_synth_cat_dom"/>
</dbReference>
<dbReference type="Gene3D" id="3.10.20.70">
    <property type="entry name" value="Glutamine synthetase, N-terminal domain"/>
    <property type="match status" value="1"/>
</dbReference>
<keyword evidence="8" id="KW-1185">Reference proteome</keyword>
<dbReference type="GO" id="GO:0004356">
    <property type="term" value="F:glutamine synthetase activity"/>
    <property type="evidence" value="ECO:0007669"/>
    <property type="project" value="InterPro"/>
</dbReference>
<dbReference type="SUPFAM" id="SSF54368">
    <property type="entry name" value="Glutamine synthetase, N-terminal domain"/>
    <property type="match status" value="1"/>
</dbReference>
<protein>
    <submittedName>
        <fullName evidence="7">Glutamine synthetase family protein</fullName>
        <ecNumber evidence="7">6.3.1.-</ecNumber>
    </submittedName>
</protein>
<evidence type="ECO:0000256" key="3">
    <source>
        <dbReference type="ARBA" id="ARBA00022842"/>
    </source>
</evidence>
<keyword evidence="2 7" id="KW-0436">Ligase</keyword>
<dbReference type="RefSeq" id="WP_310797927.1">
    <property type="nucleotide sequence ID" value="NZ_CP123872.1"/>
</dbReference>
<evidence type="ECO:0000313" key="7">
    <source>
        <dbReference type="EMBL" id="WND02092.1"/>
    </source>
</evidence>
<dbReference type="KEGG" id="tmk:QGN29_11085"/>
<dbReference type="InterPro" id="IPR014746">
    <property type="entry name" value="Gln_synth/guanido_kin_cat_dom"/>
</dbReference>
<keyword evidence="3" id="KW-0460">Magnesium</keyword>
<organism evidence="7 8">
    <name type="scientific">Temperatibacter marinus</name>
    <dbReference type="NCBI Taxonomy" id="1456591"/>
    <lineage>
        <taxon>Bacteria</taxon>
        <taxon>Pseudomonadati</taxon>
        <taxon>Pseudomonadota</taxon>
        <taxon>Alphaproteobacteria</taxon>
        <taxon>Kordiimonadales</taxon>
        <taxon>Temperatibacteraceae</taxon>
        <taxon>Temperatibacter</taxon>
    </lineage>
</organism>